<sequence length="376" mass="42643">MNYIIILLGSLLSLVEACPSVCNCTTSSVSCIQKNLQNIPDFNSLQISPMIIDLSGNEINSITDEDFIFDRNSAVVEIYLNNSEVLDIDEDAFAELENLQELYLGDNLLHDIPKNIIEYLNNMVLLELSSNLFSGDLPLIKSKSLEVLALANCKISSVPEHALKLLPNLKMLLLQQNNIKYISQSTFSGITRSFALKLFYNKFECSCKTFQLFDFLVEHGFVEKSDPYRCSNNGTDTDVDIFDTKMTQSFHDSCTRSNKILKTQATVSLKSKDLTLRRSEKSYSLVEENETDTARSNDSTEVVSSQKEALQNDNIGLSKGTTYIITLDKNYFEVVVLCCIFFIGLFVGFSLNRLMTSYRYIKFKRCSENQMKFYTP</sequence>
<keyword evidence="4" id="KW-0812">Transmembrane</keyword>
<feature type="transmembrane region" description="Helical" evidence="4">
    <location>
        <begin position="331"/>
        <end position="355"/>
    </location>
</feature>
<protein>
    <recommendedName>
        <fullName evidence="8">LRRNT domain-containing protein</fullName>
    </recommendedName>
</protein>
<evidence type="ECO:0000256" key="5">
    <source>
        <dbReference type="SAM" id="SignalP"/>
    </source>
</evidence>
<dbReference type="InterPro" id="IPR003591">
    <property type="entry name" value="Leu-rich_rpt_typical-subtyp"/>
</dbReference>
<feature type="signal peptide" evidence="5">
    <location>
        <begin position="1"/>
        <end position="17"/>
    </location>
</feature>
<dbReference type="Pfam" id="PF13855">
    <property type="entry name" value="LRR_8"/>
    <property type="match status" value="2"/>
</dbReference>
<dbReference type="InterPro" id="IPR032675">
    <property type="entry name" value="LRR_dom_sf"/>
</dbReference>
<dbReference type="Proteomes" id="UP000410492">
    <property type="component" value="Unassembled WGS sequence"/>
</dbReference>
<keyword evidence="2 5" id="KW-0732">Signal</keyword>
<evidence type="ECO:0000256" key="1">
    <source>
        <dbReference type="ARBA" id="ARBA00022614"/>
    </source>
</evidence>
<dbReference type="PANTHER" id="PTHR24373:SF370">
    <property type="entry name" value="FISH-LIPS, ISOFORM E"/>
    <property type="match status" value="1"/>
</dbReference>
<proteinExistence type="predicted"/>
<reference evidence="6 7" key="1">
    <citation type="submission" date="2019-01" db="EMBL/GenBank/DDBJ databases">
        <authorList>
            <person name="Sayadi A."/>
        </authorList>
    </citation>
    <scope>NUCLEOTIDE SEQUENCE [LARGE SCALE GENOMIC DNA]</scope>
</reference>
<dbReference type="SMART" id="SM00369">
    <property type="entry name" value="LRR_TYP"/>
    <property type="match status" value="3"/>
</dbReference>
<accession>A0A653BH76</accession>
<dbReference type="Gene3D" id="3.80.10.10">
    <property type="entry name" value="Ribonuclease Inhibitor"/>
    <property type="match status" value="2"/>
</dbReference>
<dbReference type="EMBL" id="CAACVG010001004">
    <property type="protein sequence ID" value="VEN34833.1"/>
    <property type="molecule type" value="Genomic_DNA"/>
</dbReference>
<dbReference type="SUPFAM" id="SSF52058">
    <property type="entry name" value="L domain-like"/>
    <property type="match status" value="1"/>
</dbReference>
<keyword evidence="7" id="KW-1185">Reference proteome</keyword>
<evidence type="ECO:0000313" key="7">
    <source>
        <dbReference type="Proteomes" id="UP000410492"/>
    </source>
</evidence>
<evidence type="ECO:0000256" key="2">
    <source>
        <dbReference type="ARBA" id="ARBA00022729"/>
    </source>
</evidence>
<evidence type="ECO:0000256" key="4">
    <source>
        <dbReference type="SAM" id="Phobius"/>
    </source>
</evidence>
<evidence type="ECO:0008006" key="8">
    <source>
        <dbReference type="Google" id="ProtNLM"/>
    </source>
</evidence>
<dbReference type="AlphaFoldDB" id="A0A653BH76"/>
<dbReference type="InterPro" id="IPR001611">
    <property type="entry name" value="Leu-rich_rpt"/>
</dbReference>
<evidence type="ECO:0000256" key="3">
    <source>
        <dbReference type="ARBA" id="ARBA00022737"/>
    </source>
</evidence>
<feature type="chain" id="PRO_5024913581" description="LRRNT domain-containing protein" evidence="5">
    <location>
        <begin position="18"/>
        <end position="376"/>
    </location>
</feature>
<dbReference type="PANTHER" id="PTHR24373">
    <property type="entry name" value="SLIT RELATED LEUCINE-RICH REPEAT NEURONAL PROTEIN"/>
    <property type="match status" value="1"/>
</dbReference>
<dbReference type="GO" id="GO:0005615">
    <property type="term" value="C:extracellular space"/>
    <property type="evidence" value="ECO:0007669"/>
    <property type="project" value="TreeGrafter"/>
</dbReference>
<gene>
    <name evidence="6" type="ORF">CALMAC_LOCUS900</name>
</gene>
<dbReference type="GO" id="GO:0031012">
    <property type="term" value="C:extracellular matrix"/>
    <property type="evidence" value="ECO:0007669"/>
    <property type="project" value="TreeGrafter"/>
</dbReference>
<keyword evidence="4" id="KW-0472">Membrane</keyword>
<dbReference type="OrthoDB" id="694479at2759"/>
<dbReference type="PROSITE" id="PS51450">
    <property type="entry name" value="LRR"/>
    <property type="match status" value="1"/>
</dbReference>
<keyword evidence="4" id="KW-1133">Transmembrane helix</keyword>
<name>A0A653BH76_CALMS</name>
<dbReference type="InterPro" id="IPR050328">
    <property type="entry name" value="Dev_Immune_Receptor"/>
</dbReference>
<organism evidence="6 7">
    <name type="scientific">Callosobruchus maculatus</name>
    <name type="common">Southern cowpea weevil</name>
    <name type="synonym">Pulse bruchid</name>
    <dbReference type="NCBI Taxonomy" id="64391"/>
    <lineage>
        <taxon>Eukaryota</taxon>
        <taxon>Metazoa</taxon>
        <taxon>Ecdysozoa</taxon>
        <taxon>Arthropoda</taxon>
        <taxon>Hexapoda</taxon>
        <taxon>Insecta</taxon>
        <taxon>Pterygota</taxon>
        <taxon>Neoptera</taxon>
        <taxon>Endopterygota</taxon>
        <taxon>Coleoptera</taxon>
        <taxon>Polyphaga</taxon>
        <taxon>Cucujiformia</taxon>
        <taxon>Chrysomeloidea</taxon>
        <taxon>Chrysomelidae</taxon>
        <taxon>Bruchinae</taxon>
        <taxon>Bruchini</taxon>
        <taxon>Callosobruchus</taxon>
    </lineage>
</organism>
<keyword evidence="3" id="KW-0677">Repeat</keyword>
<evidence type="ECO:0000313" key="6">
    <source>
        <dbReference type="EMBL" id="VEN34833.1"/>
    </source>
</evidence>
<keyword evidence="1" id="KW-0433">Leucine-rich repeat</keyword>